<comment type="similarity">
    <text evidence="3">Belongs to the GORAB family.</text>
</comment>
<dbReference type="SUPFAM" id="SSF46689">
    <property type="entry name" value="Homeodomain-like"/>
    <property type="match status" value="1"/>
</dbReference>
<keyword evidence="6" id="KW-0333">Golgi apparatus</keyword>
<dbReference type="AlphaFoldDB" id="A0A8W8L5M2"/>
<keyword evidence="10" id="KW-1185">Reference proteome</keyword>
<keyword evidence="7" id="KW-0175">Coiled coil</keyword>
<dbReference type="EnsemblMetazoa" id="G26033.1">
    <property type="protein sequence ID" value="G26033.1:cds"/>
    <property type="gene ID" value="G26033"/>
</dbReference>
<dbReference type="GO" id="GO:0005794">
    <property type="term" value="C:Golgi apparatus"/>
    <property type="evidence" value="ECO:0007669"/>
    <property type="project" value="UniProtKB-SubCell"/>
</dbReference>
<evidence type="ECO:0000256" key="2">
    <source>
        <dbReference type="ARBA" id="ARBA00004555"/>
    </source>
</evidence>
<reference evidence="9" key="1">
    <citation type="submission" date="2022-08" db="UniProtKB">
        <authorList>
            <consortium name="EnsemblMetazoa"/>
        </authorList>
    </citation>
    <scope>IDENTIFICATION</scope>
    <source>
        <strain evidence="9">05x7-T-G4-1.051#20</strain>
    </source>
</reference>
<evidence type="ECO:0000256" key="7">
    <source>
        <dbReference type="ARBA" id="ARBA00023054"/>
    </source>
</evidence>
<keyword evidence="5" id="KW-0963">Cytoplasm</keyword>
<dbReference type="Gene3D" id="1.10.10.60">
    <property type="entry name" value="Homeodomain-like"/>
    <property type="match status" value="1"/>
</dbReference>
<sequence length="546" mass="60699">MYTVQRYNVQHHLCEIQFQCSCNVCGMDDSASNTLRSLLGKMEPPPMSSAEAYPTFLYKISPVLSVQQSPSMVQSSPSSKQTITSIMSSNMSSNITSASNSLALEEMGLRRTRTVIPNSVKVQIAKVANQIPRMTQGEIAQMFGIDRTTVSKILKRRREYLGPDSESPPRAKYNCLSSGQDPNEASPGKRVPNILSASKSRTQREAANPVSSPGLGGNKIPKQHTPVTATKPAEEKEEMVMEIKEEVTEIEDSEALSREINNLDKFRDQQKMIEEANKQRKALLSKTLTERQRKAREEAQKLSHIQKELQLLDNRLSADVTLIRSRIESASKDFLEAQRRYDRAEREFIEAKMDLQKKSDLKEQLTEHLYTIIHQNELRKAEKLSHLMNELEMENEGNGVKLSSLPPLSAFNAVGLTTLPKTSTNDQCQSGPSSSKNDNQKSTELSKSEKMNKNSESLASSEETIDKSVCHIITDSQSVDNRGGVQESLREGKRQEEATGGGSKVGVPQEKAQTASVLGGSLEREKSVPSSWTLDVIVKQEPEESV</sequence>
<protein>
    <recommendedName>
        <fullName evidence="4">RAB6-interacting golgin</fullName>
    </recommendedName>
</protein>
<evidence type="ECO:0000256" key="5">
    <source>
        <dbReference type="ARBA" id="ARBA00022490"/>
    </source>
</evidence>
<organism evidence="9 10">
    <name type="scientific">Magallana gigas</name>
    <name type="common">Pacific oyster</name>
    <name type="synonym">Crassostrea gigas</name>
    <dbReference type="NCBI Taxonomy" id="29159"/>
    <lineage>
        <taxon>Eukaryota</taxon>
        <taxon>Metazoa</taxon>
        <taxon>Spiralia</taxon>
        <taxon>Lophotrochozoa</taxon>
        <taxon>Mollusca</taxon>
        <taxon>Bivalvia</taxon>
        <taxon>Autobranchia</taxon>
        <taxon>Pteriomorphia</taxon>
        <taxon>Ostreida</taxon>
        <taxon>Ostreoidea</taxon>
        <taxon>Ostreidae</taxon>
        <taxon>Magallana</taxon>
    </lineage>
</organism>
<evidence type="ECO:0000256" key="6">
    <source>
        <dbReference type="ARBA" id="ARBA00023034"/>
    </source>
</evidence>
<feature type="compositionally biased region" description="Basic and acidic residues" evidence="8">
    <location>
        <begin position="488"/>
        <end position="497"/>
    </location>
</feature>
<evidence type="ECO:0000313" key="9">
    <source>
        <dbReference type="EnsemblMetazoa" id="G26033.1:cds"/>
    </source>
</evidence>
<feature type="region of interest" description="Disordered" evidence="8">
    <location>
        <begin position="421"/>
        <end position="530"/>
    </location>
</feature>
<dbReference type="PANTHER" id="PTHR21470">
    <property type="entry name" value="RAB6-INTERACTING PROTEIN GORAB"/>
    <property type="match status" value="1"/>
</dbReference>
<dbReference type="Proteomes" id="UP000005408">
    <property type="component" value="Unassembled WGS sequence"/>
</dbReference>
<name>A0A8W8L5M2_MAGGI</name>
<evidence type="ECO:0000256" key="3">
    <source>
        <dbReference type="ARBA" id="ARBA00005599"/>
    </source>
</evidence>
<evidence type="ECO:0000313" key="10">
    <source>
        <dbReference type="Proteomes" id="UP000005408"/>
    </source>
</evidence>
<dbReference type="PANTHER" id="PTHR21470:SF2">
    <property type="entry name" value="RAB6-INTERACTING GOLGIN"/>
    <property type="match status" value="1"/>
</dbReference>
<feature type="region of interest" description="Disordered" evidence="8">
    <location>
        <begin position="159"/>
        <end position="237"/>
    </location>
</feature>
<evidence type="ECO:0000256" key="1">
    <source>
        <dbReference type="ARBA" id="ARBA00004496"/>
    </source>
</evidence>
<evidence type="ECO:0000256" key="4">
    <source>
        <dbReference type="ARBA" id="ARBA00014130"/>
    </source>
</evidence>
<proteinExistence type="inferred from homology"/>
<evidence type="ECO:0000256" key="8">
    <source>
        <dbReference type="SAM" id="MobiDB-lite"/>
    </source>
</evidence>
<dbReference type="InterPro" id="IPR009057">
    <property type="entry name" value="Homeodomain-like_sf"/>
</dbReference>
<comment type="subcellular location">
    <subcellularLocation>
        <location evidence="1">Cytoplasm</location>
    </subcellularLocation>
    <subcellularLocation>
        <location evidence="2">Golgi apparatus</location>
    </subcellularLocation>
</comment>
<feature type="compositionally biased region" description="Polar residues" evidence="8">
    <location>
        <begin position="421"/>
        <end position="437"/>
    </location>
</feature>
<accession>A0A8W8L5M2</accession>
<dbReference type="GO" id="GO:1905515">
    <property type="term" value="P:non-motile cilium assembly"/>
    <property type="evidence" value="ECO:0007669"/>
    <property type="project" value="TreeGrafter"/>
</dbReference>
<dbReference type="InterPro" id="IPR007033">
    <property type="entry name" value="GORAB"/>
</dbReference>
<feature type="compositionally biased region" description="Basic and acidic residues" evidence="8">
    <location>
        <begin position="438"/>
        <end position="453"/>
    </location>
</feature>